<feature type="region of interest" description="Disordered" evidence="1">
    <location>
        <begin position="178"/>
        <end position="235"/>
    </location>
</feature>
<keyword evidence="3" id="KW-1185">Reference proteome</keyword>
<accession>A0ABQ1CSZ2</accession>
<feature type="region of interest" description="Disordered" evidence="1">
    <location>
        <begin position="444"/>
        <end position="543"/>
    </location>
</feature>
<evidence type="ECO:0000313" key="2">
    <source>
        <dbReference type="EMBL" id="GFH73271.1"/>
    </source>
</evidence>
<feature type="compositionally biased region" description="Basic and acidic residues" evidence="1">
    <location>
        <begin position="213"/>
        <end position="224"/>
    </location>
</feature>
<feature type="compositionally biased region" description="Low complexity" evidence="1">
    <location>
        <begin position="526"/>
        <end position="543"/>
    </location>
</feature>
<name>A0ABQ1CSZ2_STRDI</name>
<evidence type="ECO:0000313" key="3">
    <source>
        <dbReference type="Proteomes" id="UP000472710"/>
    </source>
</evidence>
<dbReference type="Proteomes" id="UP000472710">
    <property type="component" value="Unassembled WGS sequence"/>
</dbReference>
<sequence length="543" mass="55643">MRGVEAGAEPVGAPAQQGRVAVAGIEQVVQEFAPHALFGVAGGAAGEQQQGGDHGGAFEGALVDRVEGGVAAQDESTELLVTGGDGGYPVVAVADRVAVGAQGAGGGLGHGVDELDAAVEDLGDGGGHIVHAAAAQDQFGEAVVDVGGAFDDGAAVLDDLVGVFEFAERGAGPVEEVGRLDGRRGQRGERAEQRGLGTFEDPGTPVGGEQDADDVRAEHQRDAEDRDEPLVLDPGVDDRGVLEAAVVEVVLGDVGAGGLGDEAAEALAHAEAQLLEAGGDRALGDAHERVPARGVVEGEVGDVRAEQRAGPLHDGLEHRVQVARPGEVVGGLEEGGQLGLAAPAVGEFGADPQREALGVFERGEVRLAGTRLTGGGHGLLVRLDGGAPGEEFEERRLGTGRGEGAGGGVRPIVRHVHQEYLSCRCPASPWSPWGWRGGWEAEVRGRRPGGGPRRWAPRPARPPSGRRTRPCRRRRPARRAVRQGQFVAAAAVCPGRQCPRGQLPRSRRRPSTRASASCPAVPPGAGPTRPSSSRAPGSGSRTS</sequence>
<evidence type="ECO:0000256" key="1">
    <source>
        <dbReference type="SAM" id="MobiDB-lite"/>
    </source>
</evidence>
<proteinExistence type="predicted"/>
<gene>
    <name evidence="2" type="ORF">Sdia_40390</name>
</gene>
<reference evidence="2 3" key="1">
    <citation type="submission" date="2020-02" db="EMBL/GenBank/DDBJ databases">
        <title>Whole genome shotgun sequence of Streptomyces diastaticus subsp. diastaticus NBRC 13412.</title>
        <authorList>
            <person name="Ichikawa N."/>
            <person name="Komaki H."/>
            <person name="Tamura T."/>
        </authorList>
    </citation>
    <scope>NUCLEOTIDE SEQUENCE [LARGE SCALE GENOMIC DNA]</scope>
    <source>
        <strain evidence="2 3">NBRC 13412</strain>
    </source>
</reference>
<feature type="compositionally biased region" description="Basic and acidic residues" evidence="1">
    <location>
        <begin position="178"/>
        <end position="193"/>
    </location>
</feature>
<comment type="caution">
    <text evidence="2">The sequence shown here is derived from an EMBL/GenBank/DDBJ whole genome shotgun (WGS) entry which is preliminary data.</text>
</comment>
<organism evidence="2 3">
    <name type="scientific">Streptomyces diastaticus subsp. diastaticus</name>
    <dbReference type="NCBI Taxonomy" id="68040"/>
    <lineage>
        <taxon>Bacteria</taxon>
        <taxon>Bacillati</taxon>
        <taxon>Actinomycetota</taxon>
        <taxon>Actinomycetes</taxon>
        <taxon>Kitasatosporales</taxon>
        <taxon>Streptomycetaceae</taxon>
        <taxon>Streptomyces</taxon>
        <taxon>Streptomyces diastaticus group</taxon>
    </lineage>
</organism>
<feature type="compositionally biased region" description="Basic residues" evidence="1">
    <location>
        <begin position="464"/>
        <end position="481"/>
    </location>
</feature>
<dbReference type="EMBL" id="BLLN01000005">
    <property type="protein sequence ID" value="GFH73271.1"/>
    <property type="molecule type" value="Genomic_DNA"/>
</dbReference>
<protein>
    <submittedName>
        <fullName evidence="2">Uncharacterized protein</fullName>
    </submittedName>
</protein>